<dbReference type="PANTHER" id="PTHR23220:SF122">
    <property type="entry name" value="INTEGRIN ALPHA-PS1"/>
    <property type="match status" value="1"/>
</dbReference>
<dbReference type="InterPro" id="IPR028994">
    <property type="entry name" value="Integrin_alpha_N"/>
</dbReference>
<dbReference type="GO" id="GO:0098609">
    <property type="term" value="P:cell-cell adhesion"/>
    <property type="evidence" value="ECO:0007669"/>
    <property type="project" value="TreeGrafter"/>
</dbReference>
<dbReference type="PANTHER" id="PTHR23220">
    <property type="entry name" value="INTEGRIN ALPHA"/>
    <property type="match status" value="1"/>
</dbReference>
<feature type="signal peptide" evidence="4">
    <location>
        <begin position="1"/>
        <end position="22"/>
    </location>
</feature>
<dbReference type="EMBL" id="JAGQHR010000540">
    <property type="protein sequence ID" value="MCA9728997.1"/>
    <property type="molecule type" value="Genomic_DNA"/>
</dbReference>
<dbReference type="GO" id="GO:0009897">
    <property type="term" value="C:external side of plasma membrane"/>
    <property type="evidence" value="ECO:0007669"/>
    <property type="project" value="TreeGrafter"/>
</dbReference>
<dbReference type="InterPro" id="IPR013517">
    <property type="entry name" value="FG-GAP"/>
</dbReference>
<evidence type="ECO:0000256" key="3">
    <source>
        <dbReference type="ARBA" id="ARBA00023180"/>
    </source>
</evidence>
<feature type="chain" id="PRO_5037975070" evidence="4">
    <location>
        <begin position="23"/>
        <end position="518"/>
    </location>
</feature>
<comment type="caution">
    <text evidence="5">The sequence shown here is derived from an EMBL/GenBank/DDBJ whole genome shotgun (WGS) entry which is preliminary data.</text>
</comment>
<dbReference type="GO" id="GO:0005178">
    <property type="term" value="F:integrin binding"/>
    <property type="evidence" value="ECO:0007669"/>
    <property type="project" value="TreeGrafter"/>
</dbReference>
<dbReference type="Gene3D" id="2.130.10.130">
    <property type="entry name" value="Integrin alpha, N-terminal"/>
    <property type="match status" value="3"/>
</dbReference>
<gene>
    <name evidence="5" type="ORF">KC729_14995</name>
</gene>
<dbReference type="SMART" id="SM00191">
    <property type="entry name" value="Int_alpha"/>
    <property type="match status" value="7"/>
</dbReference>
<evidence type="ECO:0000256" key="2">
    <source>
        <dbReference type="ARBA" id="ARBA00022737"/>
    </source>
</evidence>
<dbReference type="PRINTS" id="PR01185">
    <property type="entry name" value="INTEGRINA"/>
</dbReference>
<protein>
    <submittedName>
        <fullName evidence="5">VCBS repeat-containing protein</fullName>
    </submittedName>
</protein>
<evidence type="ECO:0000313" key="6">
    <source>
        <dbReference type="Proteomes" id="UP000697710"/>
    </source>
</evidence>
<dbReference type="GO" id="GO:0008305">
    <property type="term" value="C:integrin complex"/>
    <property type="evidence" value="ECO:0007669"/>
    <property type="project" value="InterPro"/>
</dbReference>
<reference evidence="5" key="1">
    <citation type="submission" date="2020-04" db="EMBL/GenBank/DDBJ databases">
        <authorList>
            <person name="Zhang T."/>
        </authorList>
    </citation>
    <scope>NUCLEOTIDE SEQUENCE</scope>
    <source>
        <strain evidence="5">HKST-UBA01</strain>
    </source>
</reference>
<evidence type="ECO:0000256" key="1">
    <source>
        <dbReference type="ARBA" id="ARBA00022729"/>
    </source>
</evidence>
<dbReference type="Proteomes" id="UP000697710">
    <property type="component" value="Unassembled WGS sequence"/>
</dbReference>
<keyword evidence="2" id="KW-0677">Repeat</keyword>
<proteinExistence type="predicted"/>
<dbReference type="Pfam" id="PF01839">
    <property type="entry name" value="FG-GAP"/>
    <property type="match status" value="7"/>
</dbReference>
<accession>A0A956RQY5</accession>
<dbReference type="InterPro" id="IPR013519">
    <property type="entry name" value="Int_alpha_beta-p"/>
</dbReference>
<dbReference type="GO" id="GO:0007160">
    <property type="term" value="P:cell-matrix adhesion"/>
    <property type="evidence" value="ECO:0007669"/>
    <property type="project" value="TreeGrafter"/>
</dbReference>
<evidence type="ECO:0000313" key="5">
    <source>
        <dbReference type="EMBL" id="MCA9728997.1"/>
    </source>
</evidence>
<dbReference type="AlphaFoldDB" id="A0A956RQY5"/>
<name>A0A956RQY5_UNCEI</name>
<dbReference type="InterPro" id="IPR000413">
    <property type="entry name" value="Integrin_alpha"/>
</dbReference>
<dbReference type="GO" id="GO:0033627">
    <property type="term" value="P:cell adhesion mediated by integrin"/>
    <property type="evidence" value="ECO:0007669"/>
    <property type="project" value="TreeGrafter"/>
</dbReference>
<sequence length="518" mass="53154">MSRSVLWSIALAPILLAAPALADVLIDPPLVVREGNVDNAAVGVSVATAGDVNGDGFSDVLVGGQSFEGIVWCYYGSANPTFTTPDWTASGSVQNEWLVARPSTAGDLNADGYDDVVIGAPHYQNGEQNEGAVFVYLGSAAGLSPTPQVVIEGNVPIAGLGFGSSVDAAGDVNGDGYDDIVVGSSFYANGQSGEGRVSVYYGSSDGATATAAWSYESDVASANLGFRVAGIGDVNSDGYDDIAASAPYLSNGQTQEGRLYVFLGSPTGPPSTPSWTYESNNAFDEVGIGLGFAGDVNGDGYSDLVSDIGEFNVTNSGALVFFGSASGLSPTYDRRYSLGSGGFADVIYTAGDVNGDGCADIIASEQGVIGGTGEIWLFGGAENSGSALPILATRTGPQSGERFGWDARPAGDVNGDGFSDVIVGSPNYTNGSTNEGIVRLYLGQGSMPSDSQFFTEVGQQSAELYGAVLAQGDWNGDGFTDLAIGRPNWDFISENQGIVSVYYGSEAGYSLNSYWSAG</sequence>
<reference evidence="5" key="2">
    <citation type="journal article" date="2021" name="Microbiome">
        <title>Successional dynamics and alternative stable states in a saline activated sludge microbial community over 9 years.</title>
        <authorList>
            <person name="Wang Y."/>
            <person name="Ye J."/>
            <person name="Ju F."/>
            <person name="Liu L."/>
            <person name="Boyd J.A."/>
            <person name="Deng Y."/>
            <person name="Parks D.H."/>
            <person name="Jiang X."/>
            <person name="Yin X."/>
            <person name="Woodcroft B.J."/>
            <person name="Tyson G.W."/>
            <person name="Hugenholtz P."/>
            <person name="Polz M.F."/>
            <person name="Zhang T."/>
        </authorList>
    </citation>
    <scope>NUCLEOTIDE SEQUENCE</scope>
    <source>
        <strain evidence="5">HKST-UBA01</strain>
    </source>
</reference>
<keyword evidence="1 4" id="KW-0732">Signal</keyword>
<dbReference type="GO" id="GO:0007229">
    <property type="term" value="P:integrin-mediated signaling pathway"/>
    <property type="evidence" value="ECO:0007669"/>
    <property type="project" value="TreeGrafter"/>
</dbReference>
<dbReference type="SUPFAM" id="SSF69318">
    <property type="entry name" value="Integrin alpha N-terminal domain"/>
    <property type="match status" value="3"/>
</dbReference>
<feature type="non-terminal residue" evidence="5">
    <location>
        <position position="518"/>
    </location>
</feature>
<organism evidence="5 6">
    <name type="scientific">Eiseniibacteriota bacterium</name>
    <dbReference type="NCBI Taxonomy" id="2212470"/>
    <lineage>
        <taxon>Bacteria</taxon>
        <taxon>Candidatus Eiseniibacteriota</taxon>
    </lineage>
</organism>
<evidence type="ECO:0000256" key="4">
    <source>
        <dbReference type="SAM" id="SignalP"/>
    </source>
</evidence>
<keyword evidence="3" id="KW-0325">Glycoprotein</keyword>
<dbReference type="PROSITE" id="PS51470">
    <property type="entry name" value="FG_GAP"/>
    <property type="match status" value="5"/>
</dbReference>